<dbReference type="Gene3D" id="3.30.1490.50">
    <property type="match status" value="1"/>
</dbReference>
<proteinExistence type="inferred from homology"/>
<evidence type="ECO:0000256" key="2">
    <source>
        <dbReference type="ARBA" id="ARBA00010385"/>
    </source>
</evidence>
<feature type="binding site" evidence="10">
    <location>
        <position position="478"/>
    </location>
    <ligand>
        <name>ATP</name>
        <dbReference type="ChEBI" id="CHEBI:30616"/>
    </ligand>
</feature>
<evidence type="ECO:0000256" key="10">
    <source>
        <dbReference type="PIRSR" id="PIRSR001558-1"/>
    </source>
</evidence>
<dbReference type="Proteomes" id="UP000800235">
    <property type="component" value="Unassembled WGS sequence"/>
</dbReference>
<dbReference type="GO" id="GO:0043295">
    <property type="term" value="F:glutathione binding"/>
    <property type="evidence" value="ECO:0007669"/>
    <property type="project" value="UniProtKB-UniRule"/>
</dbReference>
<keyword evidence="5 9" id="KW-0479">Metal-binding</keyword>
<feature type="binding site" evidence="11">
    <location>
        <position position="384"/>
    </location>
    <ligand>
        <name>Mg(2+)</name>
        <dbReference type="ChEBI" id="CHEBI:18420"/>
    </ligand>
</feature>
<dbReference type="InterPro" id="IPR014049">
    <property type="entry name" value="Glutathione_synthase_N_euk"/>
</dbReference>
<dbReference type="InterPro" id="IPR037013">
    <property type="entry name" value="GSH-S_sub-bd_sf"/>
</dbReference>
<dbReference type="Gene3D" id="3.40.50.1760">
    <property type="entry name" value="Glutathione synthase, substrate-binding domain superfamily, eukaryotic"/>
    <property type="match status" value="1"/>
</dbReference>
<dbReference type="OrthoDB" id="2020073at2759"/>
<feature type="binding site" evidence="10">
    <location>
        <position position="439"/>
    </location>
    <ligand>
        <name>ATP</name>
        <dbReference type="ChEBI" id="CHEBI:30616"/>
    </ligand>
</feature>
<evidence type="ECO:0000256" key="11">
    <source>
        <dbReference type="PIRSR" id="PIRSR001558-2"/>
    </source>
</evidence>
<feature type="binding site" evidence="11">
    <location>
        <position position="162"/>
    </location>
    <ligand>
        <name>Mg(2+)</name>
        <dbReference type="ChEBI" id="CHEBI:18420"/>
    </ligand>
</feature>
<organism evidence="13 14">
    <name type="scientific">Tothia fuscella</name>
    <dbReference type="NCBI Taxonomy" id="1048955"/>
    <lineage>
        <taxon>Eukaryota</taxon>
        <taxon>Fungi</taxon>
        <taxon>Dikarya</taxon>
        <taxon>Ascomycota</taxon>
        <taxon>Pezizomycotina</taxon>
        <taxon>Dothideomycetes</taxon>
        <taxon>Pleosporomycetidae</taxon>
        <taxon>Venturiales</taxon>
        <taxon>Cylindrosympodiaceae</taxon>
        <taxon>Tothia</taxon>
    </lineage>
</organism>
<evidence type="ECO:0000256" key="8">
    <source>
        <dbReference type="ARBA" id="ARBA00022842"/>
    </source>
</evidence>
<dbReference type="PANTHER" id="PTHR11130:SF0">
    <property type="entry name" value="GLUTATHIONE SYNTHETASE"/>
    <property type="match status" value="1"/>
</dbReference>
<evidence type="ECO:0000256" key="1">
    <source>
        <dbReference type="ARBA" id="ARBA00004965"/>
    </source>
</evidence>
<dbReference type="PANTHER" id="PTHR11130">
    <property type="entry name" value="GLUTATHIONE SYNTHETASE"/>
    <property type="match status" value="1"/>
</dbReference>
<dbReference type="SUPFAM" id="SSF56059">
    <property type="entry name" value="Glutathione synthetase ATP-binding domain-like"/>
    <property type="match status" value="1"/>
</dbReference>
<evidence type="ECO:0000313" key="14">
    <source>
        <dbReference type="Proteomes" id="UP000800235"/>
    </source>
</evidence>
<feature type="binding site" evidence="10">
    <location>
        <position position="472"/>
    </location>
    <ligand>
        <name>ATP</name>
        <dbReference type="ChEBI" id="CHEBI:30616"/>
    </ligand>
</feature>
<keyword evidence="14" id="KW-1185">Reference proteome</keyword>
<reference evidence="13" key="1">
    <citation type="journal article" date="2020" name="Stud. Mycol.">
        <title>101 Dothideomycetes genomes: a test case for predicting lifestyles and emergence of pathogens.</title>
        <authorList>
            <person name="Haridas S."/>
            <person name="Albert R."/>
            <person name="Binder M."/>
            <person name="Bloem J."/>
            <person name="Labutti K."/>
            <person name="Salamov A."/>
            <person name="Andreopoulos B."/>
            <person name="Baker S."/>
            <person name="Barry K."/>
            <person name="Bills G."/>
            <person name="Bluhm B."/>
            <person name="Cannon C."/>
            <person name="Castanera R."/>
            <person name="Culley D."/>
            <person name="Daum C."/>
            <person name="Ezra D."/>
            <person name="Gonzalez J."/>
            <person name="Henrissat B."/>
            <person name="Kuo A."/>
            <person name="Liang C."/>
            <person name="Lipzen A."/>
            <person name="Lutzoni F."/>
            <person name="Magnuson J."/>
            <person name="Mondo S."/>
            <person name="Nolan M."/>
            <person name="Ohm R."/>
            <person name="Pangilinan J."/>
            <person name="Park H.-J."/>
            <person name="Ramirez L."/>
            <person name="Alfaro M."/>
            <person name="Sun H."/>
            <person name="Tritt A."/>
            <person name="Yoshinaga Y."/>
            <person name="Zwiers L.-H."/>
            <person name="Turgeon B."/>
            <person name="Goodwin S."/>
            <person name="Spatafora J."/>
            <person name="Crous P."/>
            <person name="Grigoriev I."/>
        </authorList>
    </citation>
    <scope>NUCLEOTIDE SEQUENCE</scope>
    <source>
        <strain evidence="13">CBS 130266</strain>
    </source>
</reference>
<dbReference type="Gene3D" id="1.10.1080.10">
    <property type="entry name" value="Glutathione Synthetase, Chain A, domain 3"/>
    <property type="match status" value="1"/>
</dbReference>
<name>A0A9P4NXA8_9PEZI</name>
<dbReference type="GO" id="GO:0005829">
    <property type="term" value="C:cytosol"/>
    <property type="evidence" value="ECO:0007669"/>
    <property type="project" value="TreeGrafter"/>
</dbReference>
<dbReference type="InterPro" id="IPR005615">
    <property type="entry name" value="Glutathione_synthase"/>
</dbReference>
<dbReference type="EMBL" id="MU007021">
    <property type="protein sequence ID" value="KAF2433426.1"/>
    <property type="molecule type" value="Genomic_DNA"/>
</dbReference>
<gene>
    <name evidence="13" type="ORF">EJ08DRAFT_676935</name>
</gene>
<sequence>MLAYRERDYSSSMAASASLSKQQLTALIEDTKDYQITHGSLLKVVNTNTEENVALTRAIPVSLSPTRFSRHLFEEAKGLQKIFNRLYMRVASDEEFLHRILKPPIDNDTFKKTLWNIHIAARKTGRVQDVSLKTLRSDYMIHRDEGVDVNGNLKKLQLKQVEFNTFSVAGVYMRTWLRICTSICVKLELTELGGLTFAHNMYKSQDLSRRSGILFIVQHNNFNICDEQPLEYVLWNQEPPIPTYRLNFCDVLDHVSLGPSRELLYTSSSCPFKPLEILVVYFRAGYQPEEYDKKGIAARILLEISRAIQCPSILSHLTTFKKVQQELAMPGVLERLLPQEECDYLRATFAPLYPSDASELGLQARALTMDLGKAASYVLKPSLEGGGNNVYDADIPDFLELVPEERWDQFTLMKMINSPSHDGMLMSSDGIYEGPTISELGIFGVCLWRREVRGGGHEILDNMEIGWSFKTKPEDVGEMSVVKGYGFLDSPSGRGEYQRK</sequence>
<protein>
    <recommendedName>
        <fullName evidence="9">Glutathione synthetase</fullName>
        <shortName evidence="9">GSH-S</shortName>
        <ecNumber evidence="9">6.3.2.3</ecNumber>
    </recommendedName>
</protein>
<dbReference type="Gene3D" id="3.30.1490.80">
    <property type="match status" value="1"/>
</dbReference>
<evidence type="ECO:0000256" key="3">
    <source>
        <dbReference type="ARBA" id="ARBA00022598"/>
    </source>
</evidence>
<dbReference type="SUPFAM" id="SSF52440">
    <property type="entry name" value="PreATP-grasp domain"/>
    <property type="match status" value="1"/>
</dbReference>
<dbReference type="AlphaFoldDB" id="A0A9P4NXA8"/>
<dbReference type="Gene3D" id="3.30.470.20">
    <property type="entry name" value="ATP-grasp fold, B domain"/>
    <property type="match status" value="1"/>
</dbReference>
<evidence type="ECO:0000259" key="12">
    <source>
        <dbReference type="Pfam" id="PF03199"/>
    </source>
</evidence>
<comment type="pathway">
    <text evidence="1 9">Sulfur metabolism; glutathione biosynthesis; glutathione from L-cysteine and L-glutamate: step 2/2.</text>
</comment>
<dbReference type="InterPro" id="IPR014709">
    <property type="entry name" value="Glutathione_synthase_C_euk"/>
</dbReference>
<dbReference type="InterPro" id="IPR004887">
    <property type="entry name" value="GSH_synth_subst-bd"/>
</dbReference>
<dbReference type="Pfam" id="PF03199">
    <property type="entry name" value="GSH_synthase"/>
    <property type="match status" value="1"/>
</dbReference>
<feature type="binding site" evidence="11">
    <location>
        <position position="164"/>
    </location>
    <ligand>
        <name>Mg(2+)</name>
        <dbReference type="ChEBI" id="CHEBI:18420"/>
    </ligand>
</feature>
<evidence type="ECO:0000256" key="5">
    <source>
        <dbReference type="ARBA" id="ARBA00022723"/>
    </source>
</evidence>
<accession>A0A9P4NXA8</accession>
<dbReference type="InterPro" id="IPR014042">
    <property type="entry name" value="Glutathione_synthase_a-hlx"/>
</dbReference>
<comment type="similarity">
    <text evidence="2 9">Belongs to the eukaryotic GSH synthase family.</text>
</comment>
<keyword evidence="4 9" id="KW-0317">Glutathione biosynthesis</keyword>
<comment type="catalytic activity">
    <reaction evidence="9">
        <text>gamma-L-glutamyl-L-cysteine + glycine + ATP = glutathione + ADP + phosphate + H(+)</text>
        <dbReference type="Rhea" id="RHEA:13557"/>
        <dbReference type="ChEBI" id="CHEBI:15378"/>
        <dbReference type="ChEBI" id="CHEBI:30616"/>
        <dbReference type="ChEBI" id="CHEBI:43474"/>
        <dbReference type="ChEBI" id="CHEBI:57305"/>
        <dbReference type="ChEBI" id="CHEBI:57925"/>
        <dbReference type="ChEBI" id="CHEBI:58173"/>
        <dbReference type="ChEBI" id="CHEBI:456216"/>
        <dbReference type="EC" id="6.3.2.3"/>
    </reaction>
</comment>
<comment type="caution">
    <text evidence="13">The sequence shown here is derived from an EMBL/GenBank/DDBJ whole genome shotgun (WGS) entry which is preliminary data.</text>
</comment>
<feature type="binding site" evidence="10">
    <location>
        <position position="136"/>
    </location>
    <ligand>
        <name>substrate</name>
    </ligand>
</feature>
<keyword evidence="7 9" id="KW-0067">ATP-binding</keyword>
<feature type="binding site" evidence="10">
    <location>
        <begin position="380"/>
        <end position="389"/>
    </location>
    <ligand>
        <name>ATP</name>
        <dbReference type="ChEBI" id="CHEBI:30616"/>
    </ligand>
</feature>
<dbReference type="GO" id="GO:0004363">
    <property type="term" value="F:glutathione synthase activity"/>
    <property type="evidence" value="ECO:0007669"/>
    <property type="project" value="UniProtKB-UniRule"/>
</dbReference>
<feature type="domain" description="Glutathione synthase substrate-binding" evidence="12">
    <location>
        <begin position="213"/>
        <end position="317"/>
    </location>
</feature>
<evidence type="ECO:0000256" key="7">
    <source>
        <dbReference type="ARBA" id="ARBA00022840"/>
    </source>
</evidence>
<dbReference type="GO" id="GO:0000287">
    <property type="term" value="F:magnesium ion binding"/>
    <property type="evidence" value="ECO:0007669"/>
    <property type="project" value="UniProtKB-UniRule"/>
</dbReference>
<dbReference type="InterPro" id="IPR016185">
    <property type="entry name" value="PreATP-grasp_dom_sf"/>
</dbReference>
<evidence type="ECO:0000256" key="9">
    <source>
        <dbReference type="PIRNR" id="PIRNR001558"/>
    </source>
</evidence>
<dbReference type="EC" id="6.3.2.3" evidence="9"/>
<keyword evidence="8 9" id="KW-0460">Magnesium</keyword>
<feature type="binding site" evidence="10">
    <location>
        <position position="162"/>
    </location>
    <ligand>
        <name>ATP</name>
        <dbReference type="ChEBI" id="CHEBI:30616"/>
    </ligand>
</feature>
<keyword evidence="3 9" id="KW-0436">Ligase</keyword>
<dbReference type="PIRSF" id="PIRSF001558">
    <property type="entry name" value="GSHase"/>
    <property type="match status" value="1"/>
</dbReference>
<feature type="binding site" evidence="10">
    <location>
        <position position="321"/>
    </location>
    <ligand>
        <name>ATP</name>
        <dbReference type="ChEBI" id="CHEBI:30616"/>
    </ligand>
</feature>
<keyword evidence="6 9" id="KW-0547">Nucleotide-binding</keyword>
<feature type="binding site" evidence="10">
    <location>
        <begin position="413"/>
        <end position="416"/>
    </location>
    <ligand>
        <name>ATP</name>
        <dbReference type="ChEBI" id="CHEBI:30616"/>
    </ligand>
</feature>
<comment type="cofactor">
    <cofactor evidence="9 11">
        <name>Mg(2+)</name>
        <dbReference type="ChEBI" id="CHEBI:18420"/>
    </cofactor>
    <text evidence="9 11">Binds 1 Mg(2+) ion per subunit.</text>
</comment>
<feature type="binding site" evidence="10">
    <location>
        <position position="391"/>
    </location>
    <ligand>
        <name>ATP</name>
        <dbReference type="ChEBI" id="CHEBI:30616"/>
    </ligand>
</feature>
<dbReference type="Pfam" id="PF03917">
    <property type="entry name" value="GSH_synth_ATP"/>
    <property type="match status" value="1"/>
</dbReference>
<dbReference type="GO" id="GO:0005524">
    <property type="term" value="F:ATP binding"/>
    <property type="evidence" value="ECO:0007669"/>
    <property type="project" value="UniProtKB-UniRule"/>
</dbReference>
<evidence type="ECO:0000256" key="6">
    <source>
        <dbReference type="ARBA" id="ARBA00022741"/>
    </source>
</evidence>
<evidence type="ECO:0000313" key="13">
    <source>
        <dbReference type="EMBL" id="KAF2433426.1"/>
    </source>
</evidence>
<evidence type="ECO:0000256" key="4">
    <source>
        <dbReference type="ARBA" id="ARBA00022684"/>
    </source>
</evidence>